<dbReference type="eggNOG" id="COG1319">
    <property type="taxonomic scope" value="Bacteria"/>
</dbReference>
<evidence type="ECO:0000259" key="4">
    <source>
        <dbReference type="PROSITE" id="PS51387"/>
    </source>
</evidence>
<dbReference type="InterPro" id="IPR016166">
    <property type="entry name" value="FAD-bd_PCMH"/>
</dbReference>
<dbReference type="InterPro" id="IPR051312">
    <property type="entry name" value="Diverse_Substr_Oxidored"/>
</dbReference>
<dbReference type="AlphaFoldDB" id="I0V8S2"/>
<dbReference type="PROSITE" id="PS51387">
    <property type="entry name" value="FAD_PCMH"/>
    <property type="match status" value="1"/>
</dbReference>
<dbReference type="SUPFAM" id="SSF56176">
    <property type="entry name" value="FAD-binding/transporter-associated domain-like"/>
    <property type="match status" value="1"/>
</dbReference>
<dbReference type="Gene3D" id="3.30.390.50">
    <property type="entry name" value="CO dehydrogenase flavoprotein, C-terminal domain"/>
    <property type="match status" value="1"/>
</dbReference>
<evidence type="ECO:0000256" key="1">
    <source>
        <dbReference type="ARBA" id="ARBA00022630"/>
    </source>
</evidence>
<dbReference type="STRING" id="882086.SacxiDRAFT_4344"/>
<evidence type="ECO:0000256" key="2">
    <source>
        <dbReference type="ARBA" id="ARBA00022827"/>
    </source>
</evidence>
<sequence length="272" mass="28609">MIPATLRYHRASSVDDVLSVLADHGDEAALLAGGHSLLPLMKLRLAAPDVVVDIGGLPGLSYVRLDGDTVAIGATTRYHDLMRHPVLTEHAPLVAHVAGVIGDPQVRHRGTIGGAVAHADPAADLPAALLACDAEFVVRGHEGERTIAAGEFFLGPFTTAREPGELLTEIRLPRADGRGWGFEKFTRRAIDWAIVGVAVQGNQIGLINMAGTPRRASATERALAEGASIAEAATLAAEDTHPADEPHATAEYRAHLARVLTERALLRASGNG</sequence>
<dbReference type="OrthoDB" id="9793944at2"/>
<proteinExistence type="predicted"/>
<dbReference type="PANTHER" id="PTHR42659">
    <property type="entry name" value="XANTHINE DEHYDROGENASE SUBUNIT C-RELATED"/>
    <property type="match status" value="1"/>
</dbReference>
<name>I0V8S2_9PSEU</name>
<evidence type="ECO:0000313" key="5">
    <source>
        <dbReference type="EMBL" id="EID56525.1"/>
    </source>
</evidence>
<dbReference type="InterPro" id="IPR005107">
    <property type="entry name" value="CO_DH_flav_C"/>
</dbReference>
<dbReference type="InterPro" id="IPR036318">
    <property type="entry name" value="FAD-bd_PCMH-like_sf"/>
</dbReference>
<dbReference type="RefSeq" id="WP_006240758.1">
    <property type="nucleotide sequence ID" value="NZ_JH636049.1"/>
</dbReference>
<dbReference type="Proteomes" id="UP000004691">
    <property type="component" value="Unassembled WGS sequence"/>
</dbReference>
<gene>
    <name evidence="5" type="ORF">SacxiDRAFT_4344</name>
</gene>
<dbReference type="HOGENOM" id="CLU_058050_3_0_11"/>
<dbReference type="GO" id="GO:0071949">
    <property type="term" value="F:FAD binding"/>
    <property type="evidence" value="ECO:0007669"/>
    <property type="project" value="InterPro"/>
</dbReference>
<dbReference type="Pfam" id="PF03450">
    <property type="entry name" value="CO_deh_flav_C"/>
    <property type="match status" value="1"/>
</dbReference>
<dbReference type="PANTHER" id="PTHR42659:SF2">
    <property type="entry name" value="XANTHINE DEHYDROGENASE SUBUNIT C-RELATED"/>
    <property type="match status" value="1"/>
</dbReference>
<keyword evidence="2" id="KW-0274">FAD</keyword>
<dbReference type="FunFam" id="3.30.465.10:FF:000017">
    <property type="entry name" value="Xanthine dehydrogenase, FAD binding subunit"/>
    <property type="match status" value="1"/>
</dbReference>
<feature type="domain" description="FAD-binding PCMH-type" evidence="4">
    <location>
        <begin position="1"/>
        <end position="177"/>
    </location>
</feature>
<dbReference type="InterPro" id="IPR002346">
    <property type="entry name" value="Mopterin_DH_FAD-bd"/>
</dbReference>
<dbReference type="InterPro" id="IPR016169">
    <property type="entry name" value="FAD-bd_PCMH_sub2"/>
</dbReference>
<dbReference type="Gene3D" id="3.30.43.10">
    <property type="entry name" value="Uridine Diphospho-n-acetylenolpyruvylglucosamine Reductase, domain 2"/>
    <property type="match status" value="1"/>
</dbReference>
<dbReference type="EMBL" id="JH636049">
    <property type="protein sequence ID" value="EID56525.1"/>
    <property type="molecule type" value="Genomic_DNA"/>
</dbReference>
<dbReference type="SMART" id="SM01092">
    <property type="entry name" value="CO_deh_flav_C"/>
    <property type="match status" value="1"/>
</dbReference>
<organism evidence="5 6">
    <name type="scientific">Saccharomonospora xinjiangensis XJ-54</name>
    <dbReference type="NCBI Taxonomy" id="882086"/>
    <lineage>
        <taxon>Bacteria</taxon>
        <taxon>Bacillati</taxon>
        <taxon>Actinomycetota</taxon>
        <taxon>Actinomycetes</taxon>
        <taxon>Pseudonocardiales</taxon>
        <taxon>Pseudonocardiaceae</taxon>
        <taxon>Saccharomonospora</taxon>
    </lineage>
</organism>
<accession>I0V8S2</accession>
<reference evidence="5 6" key="1">
    <citation type="submission" date="2012-01" db="EMBL/GenBank/DDBJ databases">
        <title>Improved High-Quality Draft sequence of Saccharomonospora xinjiangensis XJ-54.</title>
        <authorList>
            <consortium name="US DOE Joint Genome Institute"/>
            <person name="Lucas S."/>
            <person name="Han J."/>
            <person name="Lapidus A."/>
            <person name="Cheng J.-F."/>
            <person name="Goodwin L."/>
            <person name="Pitluck S."/>
            <person name="Peters L."/>
            <person name="Mikhailova N."/>
            <person name="Teshima H."/>
            <person name="Detter J.C."/>
            <person name="Han C."/>
            <person name="Tapia R."/>
            <person name="Land M."/>
            <person name="Hauser L."/>
            <person name="Kyrpides N."/>
            <person name="Ivanova N."/>
            <person name="Pagani I."/>
            <person name="Brambilla E.-M."/>
            <person name="Klenk H.-P."/>
            <person name="Woyke T."/>
        </authorList>
    </citation>
    <scope>NUCLEOTIDE SEQUENCE [LARGE SCALE GENOMIC DNA]</scope>
    <source>
        <strain evidence="5 6">XJ-54</strain>
    </source>
</reference>
<keyword evidence="6" id="KW-1185">Reference proteome</keyword>
<evidence type="ECO:0000256" key="3">
    <source>
        <dbReference type="ARBA" id="ARBA00023002"/>
    </source>
</evidence>
<keyword evidence="1" id="KW-0285">Flavoprotein</keyword>
<dbReference type="GO" id="GO:0016491">
    <property type="term" value="F:oxidoreductase activity"/>
    <property type="evidence" value="ECO:0007669"/>
    <property type="project" value="UniProtKB-KW"/>
</dbReference>
<dbReference type="Gene3D" id="3.30.465.10">
    <property type="match status" value="1"/>
</dbReference>
<dbReference type="InterPro" id="IPR036683">
    <property type="entry name" value="CO_DH_flav_C_dom_sf"/>
</dbReference>
<evidence type="ECO:0000313" key="6">
    <source>
        <dbReference type="Proteomes" id="UP000004691"/>
    </source>
</evidence>
<dbReference type="SUPFAM" id="SSF55447">
    <property type="entry name" value="CO dehydrogenase flavoprotein C-terminal domain-like"/>
    <property type="match status" value="1"/>
</dbReference>
<dbReference type="Pfam" id="PF00941">
    <property type="entry name" value="FAD_binding_5"/>
    <property type="match status" value="1"/>
</dbReference>
<protein>
    <submittedName>
        <fullName evidence="5">Aerobic-type carbon monoxide dehydrogenase, middle subunit CoxM/CutM-like protein</fullName>
    </submittedName>
</protein>
<dbReference type="InterPro" id="IPR016167">
    <property type="entry name" value="FAD-bd_PCMH_sub1"/>
</dbReference>
<keyword evidence="3" id="KW-0560">Oxidoreductase</keyword>